<keyword evidence="2" id="KW-0805">Transcription regulation</keyword>
<dbReference type="FunFam" id="1.25.70.10:FF:000001">
    <property type="entry name" value="Mitochondrial transcription termination factor-like"/>
    <property type="match status" value="1"/>
</dbReference>
<organism evidence="4 5">
    <name type="scientific">Acer saccharum</name>
    <name type="common">Sugar maple</name>
    <dbReference type="NCBI Taxonomy" id="4024"/>
    <lineage>
        <taxon>Eukaryota</taxon>
        <taxon>Viridiplantae</taxon>
        <taxon>Streptophyta</taxon>
        <taxon>Embryophyta</taxon>
        <taxon>Tracheophyta</taxon>
        <taxon>Spermatophyta</taxon>
        <taxon>Magnoliopsida</taxon>
        <taxon>eudicotyledons</taxon>
        <taxon>Gunneridae</taxon>
        <taxon>Pentapetalae</taxon>
        <taxon>rosids</taxon>
        <taxon>malvids</taxon>
        <taxon>Sapindales</taxon>
        <taxon>Sapindaceae</taxon>
        <taxon>Hippocastanoideae</taxon>
        <taxon>Acereae</taxon>
        <taxon>Acer</taxon>
    </lineage>
</organism>
<dbReference type="AlphaFoldDB" id="A0AA39TRT8"/>
<accession>A0AA39TRT8</accession>
<dbReference type="Pfam" id="PF02536">
    <property type="entry name" value="mTERF"/>
    <property type="match status" value="1"/>
</dbReference>
<dbReference type="InterPro" id="IPR003690">
    <property type="entry name" value="MTERF"/>
</dbReference>
<dbReference type="PANTHER" id="PTHR13068:SF166">
    <property type="entry name" value="TRANSCRIPTION TERMINATION FACTOR MTERF15, MITOCHONDRIAL-LIKE"/>
    <property type="match status" value="1"/>
</dbReference>
<dbReference type="EMBL" id="JAUESC010000001">
    <property type="protein sequence ID" value="KAK0607080.1"/>
    <property type="molecule type" value="Genomic_DNA"/>
</dbReference>
<dbReference type="Gene3D" id="1.25.70.10">
    <property type="entry name" value="Transcription termination factor 3, mitochondrial"/>
    <property type="match status" value="1"/>
</dbReference>
<dbReference type="GO" id="GO:0006353">
    <property type="term" value="P:DNA-templated transcription termination"/>
    <property type="evidence" value="ECO:0007669"/>
    <property type="project" value="UniProtKB-KW"/>
</dbReference>
<comment type="similarity">
    <text evidence="1">Belongs to the mTERF family.</text>
</comment>
<sequence>MLSESAFVRPEKTLLPKPEFFYSEGFSSHDLADIVSKHPPVLARSLENHIIPNFNYPSNLLESQESTIVSIKRRPLLLYHDLQTYMAPKVNILLEYGVPKSNIFMCMDYWSYSSRTDGKVFKVVVEEVKKMGINPLRSQFLEAKSLKTTLSRLQWESKVNMLKRWGWSEEDFSVAFQKYPRFMLSSKDKIIAAMDFFVNKMGLESSYIANYPILVVYSLQKRIVPRAVVFQFLLSKGLINGKHKLLFTLFNHSEKAFLERFVNSYNEAP</sequence>
<dbReference type="Proteomes" id="UP001168877">
    <property type="component" value="Unassembled WGS sequence"/>
</dbReference>
<keyword evidence="3" id="KW-0809">Transit peptide</keyword>
<proteinExistence type="inferred from homology"/>
<evidence type="ECO:0000256" key="1">
    <source>
        <dbReference type="ARBA" id="ARBA00007692"/>
    </source>
</evidence>
<dbReference type="InterPro" id="IPR038538">
    <property type="entry name" value="MTERF_sf"/>
</dbReference>
<gene>
    <name evidence="4" type="ORF">LWI29_009005</name>
</gene>
<reference evidence="4" key="2">
    <citation type="submission" date="2023-06" db="EMBL/GenBank/DDBJ databases">
        <authorList>
            <person name="Swenson N.G."/>
            <person name="Wegrzyn J.L."/>
            <person name="Mcevoy S.L."/>
        </authorList>
    </citation>
    <scope>NUCLEOTIDE SEQUENCE</scope>
    <source>
        <strain evidence="4">NS2018</strain>
        <tissue evidence="4">Leaf</tissue>
    </source>
</reference>
<dbReference type="GO" id="GO:0003676">
    <property type="term" value="F:nucleic acid binding"/>
    <property type="evidence" value="ECO:0007669"/>
    <property type="project" value="InterPro"/>
</dbReference>
<evidence type="ECO:0000256" key="2">
    <source>
        <dbReference type="ARBA" id="ARBA00022472"/>
    </source>
</evidence>
<keyword evidence="2" id="KW-0804">Transcription</keyword>
<name>A0AA39TRT8_ACESA</name>
<dbReference type="SMART" id="SM00733">
    <property type="entry name" value="Mterf"/>
    <property type="match status" value="4"/>
</dbReference>
<keyword evidence="5" id="KW-1185">Reference proteome</keyword>
<evidence type="ECO:0000313" key="4">
    <source>
        <dbReference type="EMBL" id="KAK0607080.1"/>
    </source>
</evidence>
<dbReference type="PANTHER" id="PTHR13068">
    <property type="entry name" value="CGI-12 PROTEIN-RELATED"/>
    <property type="match status" value="1"/>
</dbReference>
<evidence type="ECO:0000313" key="5">
    <source>
        <dbReference type="Proteomes" id="UP001168877"/>
    </source>
</evidence>
<reference evidence="4" key="1">
    <citation type="journal article" date="2022" name="Plant J.">
        <title>Strategies of tolerance reflected in two North American maple genomes.</title>
        <authorList>
            <person name="McEvoy S.L."/>
            <person name="Sezen U.U."/>
            <person name="Trouern-Trend A."/>
            <person name="McMahon S.M."/>
            <person name="Schaberg P.G."/>
            <person name="Yang J."/>
            <person name="Wegrzyn J.L."/>
            <person name="Swenson N.G."/>
        </authorList>
    </citation>
    <scope>NUCLEOTIDE SEQUENCE</scope>
    <source>
        <strain evidence="4">NS2018</strain>
    </source>
</reference>
<evidence type="ECO:0000256" key="3">
    <source>
        <dbReference type="ARBA" id="ARBA00022946"/>
    </source>
</evidence>
<keyword evidence="2" id="KW-0806">Transcription termination</keyword>
<protein>
    <submittedName>
        <fullName evidence="4">Uncharacterized protein</fullName>
    </submittedName>
</protein>
<comment type="caution">
    <text evidence="4">The sequence shown here is derived from an EMBL/GenBank/DDBJ whole genome shotgun (WGS) entry which is preliminary data.</text>
</comment>